<keyword evidence="3" id="KW-1185">Reference proteome</keyword>
<protein>
    <submittedName>
        <fullName evidence="2">Hypothetical_protein</fullName>
    </submittedName>
</protein>
<comment type="caution">
    <text evidence="1">The sequence shown here is derived from an EMBL/GenBank/DDBJ whole genome shotgun (WGS) entry which is preliminary data.</text>
</comment>
<dbReference type="AlphaFoldDB" id="A0AA86THX1"/>
<evidence type="ECO:0000313" key="2">
    <source>
        <dbReference type="EMBL" id="CAL5977496.1"/>
    </source>
</evidence>
<proteinExistence type="predicted"/>
<name>A0AA86THX1_9EUKA</name>
<dbReference type="EMBL" id="CAXDID020000008">
    <property type="protein sequence ID" value="CAL5977496.1"/>
    <property type="molecule type" value="Genomic_DNA"/>
</dbReference>
<accession>A0AA86THX1</accession>
<sequence length="141" mass="16194">MTQKIVITIINDVPPISTMQCTLDLSKISLKLKKLNYVDQTLLLSVNCCTKLPSIAPDHILKKYWFIYSQFSRADTSSAQHKIIITQQYDARKEYDSAQKNNLIVFQQKMFENNYIDEISANTTPILIKYAGIINNLFEGI</sequence>
<evidence type="ECO:0000313" key="1">
    <source>
        <dbReference type="EMBL" id="CAI9919119.1"/>
    </source>
</evidence>
<evidence type="ECO:0000313" key="3">
    <source>
        <dbReference type="Proteomes" id="UP001642409"/>
    </source>
</evidence>
<reference evidence="2 3" key="2">
    <citation type="submission" date="2024-07" db="EMBL/GenBank/DDBJ databases">
        <authorList>
            <person name="Akdeniz Z."/>
        </authorList>
    </citation>
    <scope>NUCLEOTIDE SEQUENCE [LARGE SCALE GENOMIC DNA]</scope>
</reference>
<dbReference type="EMBL" id="CATOUU010000171">
    <property type="protein sequence ID" value="CAI9919119.1"/>
    <property type="molecule type" value="Genomic_DNA"/>
</dbReference>
<organism evidence="1">
    <name type="scientific">Hexamita inflata</name>
    <dbReference type="NCBI Taxonomy" id="28002"/>
    <lineage>
        <taxon>Eukaryota</taxon>
        <taxon>Metamonada</taxon>
        <taxon>Diplomonadida</taxon>
        <taxon>Hexamitidae</taxon>
        <taxon>Hexamitinae</taxon>
        <taxon>Hexamita</taxon>
    </lineage>
</organism>
<gene>
    <name evidence="2" type="ORF">HINF_LOCUS4328</name>
    <name evidence="1" type="ORF">HINF_LOCUS6764</name>
</gene>
<reference evidence="1" key="1">
    <citation type="submission" date="2023-06" db="EMBL/GenBank/DDBJ databases">
        <authorList>
            <person name="Kurt Z."/>
        </authorList>
    </citation>
    <scope>NUCLEOTIDE SEQUENCE</scope>
</reference>
<dbReference type="Proteomes" id="UP001642409">
    <property type="component" value="Unassembled WGS sequence"/>
</dbReference>